<protein>
    <submittedName>
        <fullName evidence="2">Uncharacterized protein</fullName>
    </submittedName>
</protein>
<name>A0AA37W386_9GAMM</name>
<evidence type="ECO:0000256" key="1">
    <source>
        <dbReference type="SAM" id="SignalP"/>
    </source>
</evidence>
<feature type="signal peptide" evidence="1">
    <location>
        <begin position="1"/>
        <end position="37"/>
    </location>
</feature>
<proteinExistence type="predicted"/>
<keyword evidence="1" id="KW-0732">Signal</keyword>
<dbReference type="Proteomes" id="UP001161408">
    <property type="component" value="Unassembled WGS sequence"/>
</dbReference>
<keyword evidence="3" id="KW-1185">Reference proteome</keyword>
<dbReference type="EMBL" id="BSNE01000001">
    <property type="protein sequence ID" value="GLQ01278.1"/>
    <property type="molecule type" value="Genomic_DNA"/>
</dbReference>
<sequence length="130" mass="14102">MLIKLTFKHKKGFIMNNATKKVLPVIILATVFSTASAVATESKSNTLLANSGQCAAGEIVINSNQIIYATNTDSLIKHEVNTETLFTSIENQITADFESSINKMNAKIDSNLSKITSSLTTYISTILTNQ</sequence>
<reference evidence="2" key="1">
    <citation type="journal article" date="2014" name="Int. J. Syst. Evol. Microbiol.">
        <title>Complete genome sequence of Corynebacterium casei LMG S-19264T (=DSM 44701T), isolated from a smear-ripened cheese.</title>
        <authorList>
            <consortium name="US DOE Joint Genome Institute (JGI-PGF)"/>
            <person name="Walter F."/>
            <person name="Albersmeier A."/>
            <person name="Kalinowski J."/>
            <person name="Ruckert C."/>
        </authorList>
    </citation>
    <scope>NUCLEOTIDE SEQUENCE</scope>
    <source>
        <strain evidence="2">NBRC 103034</strain>
    </source>
</reference>
<dbReference type="AlphaFoldDB" id="A0AA37W386"/>
<reference evidence="2" key="2">
    <citation type="submission" date="2023-01" db="EMBL/GenBank/DDBJ databases">
        <title>Draft genome sequence of Pseudoalteromonas tetraodonis strain NBRC 103034.</title>
        <authorList>
            <person name="Sun Q."/>
            <person name="Mori K."/>
        </authorList>
    </citation>
    <scope>NUCLEOTIDE SEQUENCE</scope>
    <source>
        <strain evidence="2">NBRC 103034</strain>
    </source>
</reference>
<feature type="chain" id="PRO_5041343151" evidence="1">
    <location>
        <begin position="38"/>
        <end position="130"/>
    </location>
</feature>
<evidence type="ECO:0000313" key="2">
    <source>
        <dbReference type="EMBL" id="GLQ01278.1"/>
    </source>
</evidence>
<comment type="caution">
    <text evidence="2">The sequence shown here is derived from an EMBL/GenBank/DDBJ whole genome shotgun (WGS) entry which is preliminary data.</text>
</comment>
<accession>A0AA37W386</accession>
<evidence type="ECO:0000313" key="3">
    <source>
        <dbReference type="Proteomes" id="UP001161408"/>
    </source>
</evidence>
<gene>
    <name evidence="2" type="ORF">GCM10007914_01590</name>
</gene>
<organism evidence="2 3">
    <name type="scientific">Pseudoalteromonas tetraodonis GFC</name>
    <dbReference type="NCBI Taxonomy" id="1315271"/>
    <lineage>
        <taxon>Bacteria</taxon>
        <taxon>Pseudomonadati</taxon>
        <taxon>Pseudomonadota</taxon>
        <taxon>Gammaproteobacteria</taxon>
        <taxon>Alteromonadales</taxon>
        <taxon>Pseudoalteromonadaceae</taxon>
        <taxon>Pseudoalteromonas</taxon>
    </lineage>
</organism>